<dbReference type="InterPro" id="IPR013762">
    <property type="entry name" value="Integrase-like_cat_sf"/>
</dbReference>
<dbReference type="CDD" id="cd00801">
    <property type="entry name" value="INT_P4_C"/>
    <property type="match status" value="1"/>
</dbReference>
<evidence type="ECO:0000313" key="7">
    <source>
        <dbReference type="Proteomes" id="UP001560296"/>
    </source>
</evidence>
<proteinExistence type="inferred from homology"/>
<dbReference type="InterPro" id="IPR010998">
    <property type="entry name" value="Integrase_recombinase_N"/>
</dbReference>
<protein>
    <submittedName>
        <fullName evidence="6">Tyrosine-type recombinase/integrase</fullName>
    </submittedName>
</protein>
<organism evidence="6 7">
    <name type="scientific">Pseudomonas zhanjiangensis</name>
    <dbReference type="NCBI Taxonomy" id="3239015"/>
    <lineage>
        <taxon>Bacteria</taxon>
        <taxon>Pseudomonadati</taxon>
        <taxon>Pseudomonadota</taxon>
        <taxon>Gammaproteobacteria</taxon>
        <taxon>Pseudomonadales</taxon>
        <taxon>Pseudomonadaceae</taxon>
        <taxon>Pseudomonas</taxon>
    </lineage>
</organism>
<dbReference type="EMBL" id="JBFTEG010000021">
    <property type="protein sequence ID" value="MEX6504209.1"/>
    <property type="molecule type" value="Genomic_DNA"/>
</dbReference>
<dbReference type="InterPro" id="IPR050808">
    <property type="entry name" value="Phage_Integrase"/>
</dbReference>
<gene>
    <name evidence="6" type="ORF">AB5S05_19275</name>
</gene>
<dbReference type="Gene3D" id="1.10.443.10">
    <property type="entry name" value="Intergrase catalytic core"/>
    <property type="match status" value="1"/>
</dbReference>
<name>A0ABV3YYP9_9PSED</name>
<evidence type="ECO:0000256" key="1">
    <source>
        <dbReference type="ARBA" id="ARBA00008857"/>
    </source>
</evidence>
<dbReference type="InterPro" id="IPR011010">
    <property type="entry name" value="DNA_brk_join_enz"/>
</dbReference>
<keyword evidence="3" id="KW-0238">DNA-binding</keyword>
<comment type="caution">
    <text evidence="6">The sequence shown here is derived from an EMBL/GenBank/DDBJ whole genome shotgun (WGS) entry which is preliminary data.</text>
</comment>
<evidence type="ECO:0000313" key="6">
    <source>
        <dbReference type="EMBL" id="MEX6504209.1"/>
    </source>
</evidence>
<dbReference type="RefSeq" id="WP_369289149.1">
    <property type="nucleotide sequence ID" value="NZ_JBFTEG010000021.1"/>
</dbReference>
<keyword evidence="4" id="KW-0233">DNA recombination</keyword>
<dbReference type="InterPro" id="IPR002104">
    <property type="entry name" value="Integrase_catalytic"/>
</dbReference>
<dbReference type="Proteomes" id="UP001560296">
    <property type="component" value="Unassembled WGS sequence"/>
</dbReference>
<dbReference type="PROSITE" id="PS51898">
    <property type="entry name" value="TYR_RECOMBINASE"/>
    <property type="match status" value="1"/>
</dbReference>
<accession>A0ABV3YYP9</accession>
<sequence length="412" mass="46065">MSKTVTVTLSDTVIRKYTDNLEVRDLKDATRPLVYRFRKNRSRGSLYVIKYAHGKGGWHKIGNHPDMPIKTAIAALPEILARLSVAPDQRPVAASGWSTVGEVLQWYAERVANDRSLSKSRKITTQSAIRCQLLPRVESLSLAEVTRPNIDKHLMWPLQSSHSVSYVRFVFAVLKVALKRANDLGHIAGNPLAAWQFSDFIKTKIRPKGARLQPGDINELLTEWADTYAKSPDRVALAVLMLAHGTRIGETRVAKWKSFNLADRVWVIPATDTKTKSAHTLPLTDQVAAFLNRYRATQAASGYDGAYLFPGVTGRPLAERQACEHFAALSLGDWTSHDLRKLARTAWADLGVDYLIGELLLNHALKALDVTYIHTTAEARKREALERWHAWLDERGLAALHSPTARRDSDIG</sequence>
<dbReference type="SUPFAM" id="SSF56349">
    <property type="entry name" value="DNA breaking-rejoining enzymes"/>
    <property type="match status" value="1"/>
</dbReference>
<feature type="domain" description="Tyr recombinase" evidence="5">
    <location>
        <begin position="205"/>
        <end position="386"/>
    </location>
</feature>
<comment type="similarity">
    <text evidence="1">Belongs to the 'phage' integrase family.</text>
</comment>
<dbReference type="PANTHER" id="PTHR30629:SF6">
    <property type="entry name" value="PROPHAGE INTEGRASE INTA-RELATED"/>
    <property type="match status" value="1"/>
</dbReference>
<evidence type="ECO:0000256" key="3">
    <source>
        <dbReference type="ARBA" id="ARBA00023125"/>
    </source>
</evidence>
<keyword evidence="2" id="KW-0229">DNA integration</keyword>
<evidence type="ECO:0000256" key="4">
    <source>
        <dbReference type="ARBA" id="ARBA00023172"/>
    </source>
</evidence>
<dbReference type="Gene3D" id="1.10.150.130">
    <property type="match status" value="1"/>
</dbReference>
<dbReference type="PANTHER" id="PTHR30629">
    <property type="entry name" value="PROPHAGE INTEGRASE"/>
    <property type="match status" value="1"/>
</dbReference>
<dbReference type="Pfam" id="PF00589">
    <property type="entry name" value="Phage_integrase"/>
    <property type="match status" value="1"/>
</dbReference>
<evidence type="ECO:0000259" key="5">
    <source>
        <dbReference type="PROSITE" id="PS51898"/>
    </source>
</evidence>
<keyword evidence="7" id="KW-1185">Reference proteome</keyword>
<reference evidence="6 7" key="1">
    <citation type="submission" date="2024-07" db="EMBL/GenBank/DDBJ databases">
        <authorList>
            <person name="Li M."/>
        </authorList>
    </citation>
    <scope>NUCLEOTIDE SEQUENCE [LARGE SCALE GENOMIC DNA]</scope>
    <source>
        <strain evidence="6 7">25A3E</strain>
    </source>
</reference>
<evidence type="ECO:0000256" key="2">
    <source>
        <dbReference type="ARBA" id="ARBA00022908"/>
    </source>
</evidence>